<organism evidence="2 3">
    <name type="scientific">Musca domestica</name>
    <name type="common">House fly</name>
    <dbReference type="NCBI Taxonomy" id="7370"/>
    <lineage>
        <taxon>Eukaryota</taxon>
        <taxon>Metazoa</taxon>
        <taxon>Ecdysozoa</taxon>
        <taxon>Arthropoda</taxon>
        <taxon>Hexapoda</taxon>
        <taxon>Insecta</taxon>
        <taxon>Pterygota</taxon>
        <taxon>Neoptera</taxon>
        <taxon>Endopterygota</taxon>
        <taxon>Diptera</taxon>
        <taxon>Brachycera</taxon>
        <taxon>Muscomorpha</taxon>
        <taxon>Muscoidea</taxon>
        <taxon>Muscidae</taxon>
        <taxon>Musca</taxon>
    </lineage>
</organism>
<feature type="region of interest" description="Disordered" evidence="1">
    <location>
        <begin position="115"/>
        <end position="157"/>
    </location>
</feature>
<evidence type="ECO:0000313" key="3">
    <source>
        <dbReference type="RefSeq" id="XP_058978041.1"/>
    </source>
</evidence>
<evidence type="ECO:0000313" key="2">
    <source>
        <dbReference type="Proteomes" id="UP001652621"/>
    </source>
</evidence>
<gene>
    <name evidence="3" type="primary">LOC105262376</name>
</gene>
<reference evidence="3" key="1">
    <citation type="submission" date="2025-08" db="UniProtKB">
        <authorList>
            <consortium name="RefSeq"/>
        </authorList>
    </citation>
    <scope>IDENTIFICATION</scope>
    <source>
        <strain evidence="3">Aabys</strain>
        <tissue evidence="3">Whole body</tissue>
    </source>
</reference>
<feature type="compositionally biased region" description="Basic and acidic residues" evidence="1">
    <location>
        <begin position="148"/>
        <end position="157"/>
    </location>
</feature>
<keyword evidence="2" id="KW-1185">Reference proteome</keyword>
<name>A0ABM3UWY9_MUSDO</name>
<protein>
    <submittedName>
        <fullName evidence="3">Uncharacterized protein LOC105262376 isoform X1</fullName>
    </submittedName>
</protein>
<sequence length="157" mass="18465">MTTRRRCSSTRRIHLRRHYPQESESIMSNLMDIFRDIEDQIDDLQRDTKFCLNNYDYHHKNNEYEILKKIQNILEESASDGPEFQMNLEQMKETIQVAQRKCLEVDEIIKDLGITKSANDGGSHNPTGNSPTTGHSRSFIEEQLQNNNHDENKENIR</sequence>
<dbReference type="GeneID" id="105262376"/>
<accession>A0ABM3UWY9</accession>
<evidence type="ECO:0000256" key="1">
    <source>
        <dbReference type="SAM" id="MobiDB-lite"/>
    </source>
</evidence>
<dbReference type="RefSeq" id="XP_058978041.1">
    <property type="nucleotide sequence ID" value="XM_059122058.1"/>
</dbReference>
<proteinExistence type="predicted"/>
<dbReference type="Proteomes" id="UP001652621">
    <property type="component" value="Unplaced"/>
</dbReference>
<feature type="compositionally biased region" description="Polar residues" evidence="1">
    <location>
        <begin position="116"/>
        <end position="136"/>
    </location>
</feature>